<keyword evidence="2" id="KW-1185">Reference proteome</keyword>
<protein>
    <submittedName>
        <fullName evidence="1">Uncharacterized protein</fullName>
    </submittedName>
</protein>
<accession>A0AAV7PP22</accession>
<organism evidence="1 2">
    <name type="scientific">Pleurodeles waltl</name>
    <name type="common">Iberian ribbed newt</name>
    <dbReference type="NCBI Taxonomy" id="8319"/>
    <lineage>
        <taxon>Eukaryota</taxon>
        <taxon>Metazoa</taxon>
        <taxon>Chordata</taxon>
        <taxon>Craniata</taxon>
        <taxon>Vertebrata</taxon>
        <taxon>Euteleostomi</taxon>
        <taxon>Amphibia</taxon>
        <taxon>Batrachia</taxon>
        <taxon>Caudata</taxon>
        <taxon>Salamandroidea</taxon>
        <taxon>Salamandridae</taxon>
        <taxon>Pleurodelinae</taxon>
        <taxon>Pleurodeles</taxon>
    </lineage>
</organism>
<proteinExistence type="predicted"/>
<reference evidence="1" key="1">
    <citation type="journal article" date="2022" name="bioRxiv">
        <title>Sequencing and chromosome-scale assembly of the giantPleurodeles waltlgenome.</title>
        <authorList>
            <person name="Brown T."/>
            <person name="Elewa A."/>
            <person name="Iarovenko S."/>
            <person name="Subramanian E."/>
            <person name="Araus A.J."/>
            <person name="Petzold A."/>
            <person name="Susuki M."/>
            <person name="Suzuki K.-i.T."/>
            <person name="Hayashi T."/>
            <person name="Toyoda A."/>
            <person name="Oliveira C."/>
            <person name="Osipova E."/>
            <person name="Leigh N.D."/>
            <person name="Simon A."/>
            <person name="Yun M.H."/>
        </authorList>
    </citation>
    <scope>NUCLEOTIDE SEQUENCE</scope>
    <source>
        <strain evidence="1">20211129_DDA</strain>
        <tissue evidence="1">Liver</tissue>
    </source>
</reference>
<comment type="caution">
    <text evidence="1">The sequence shown here is derived from an EMBL/GenBank/DDBJ whole genome shotgun (WGS) entry which is preliminary data.</text>
</comment>
<sequence>MSNALLAEVREKLSHYEEVALREICFLGKESKVRQYREGERAGRTLVAILRRPWAGNYIVELLDTDGVSHVGTEGVKQVLIDFYASLYSASARPLPEEYTEYFEDIGLLWLENTHRQYLDLPFSVEDIVQNI</sequence>
<dbReference type="Proteomes" id="UP001066276">
    <property type="component" value="Chromosome 7"/>
</dbReference>
<dbReference type="AlphaFoldDB" id="A0AAV7PP22"/>
<name>A0AAV7PP22_PLEWA</name>
<gene>
    <name evidence="1" type="ORF">NDU88_007468</name>
</gene>
<dbReference type="EMBL" id="JANPWB010000011">
    <property type="protein sequence ID" value="KAJ1129097.1"/>
    <property type="molecule type" value="Genomic_DNA"/>
</dbReference>
<evidence type="ECO:0000313" key="2">
    <source>
        <dbReference type="Proteomes" id="UP001066276"/>
    </source>
</evidence>
<evidence type="ECO:0000313" key="1">
    <source>
        <dbReference type="EMBL" id="KAJ1129097.1"/>
    </source>
</evidence>